<evidence type="ECO:0000313" key="4">
    <source>
        <dbReference type="Proteomes" id="UP000187406"/>
    </source>
</evidence>
<accession>A0A1Q3BZS1</accession>
<feature type="domain" description="Aminotransferase-like plant mobile" evidence="1">
    <location>
        <begin position="21"/>
        <end position="73"/>
    </location>
</feature>
<evidence type="ECO:0000259" key="1">
    <source>
        <dbReference type="Pfam" id="PF10536"/>
    </source>
</evidence>
<feature type="domain" description="Aminotransferase-like plant mobile" evidence="1">
    <location>
        <begin position="74"/>
        <end position="145"/>
    </location>
</feature>
<dbReference type="InterPro" id="IPR019557">
    <property type="entry name" value="AminoTfrase-like_pln_mobile"/>
</dbReference>
<dbReference type="EMBL" id="BDDD01001110">
    <property type="protein sequence ID" value="GAV73466.1"/>
    <property type="molecule type" value="Genomic_DNA"/>
</dbReference>
<name>A0A1Q3BZS1_CEPFO</name>
<evidence type="ECO:0000313" key="2">
    <source>
        <dbReference type="EMBL" id="GAV73466.1"/>
    </source>
</evidence>
<comment type="caution">
    <text evidence="2">The sequence shown here is derived from an EMBL/GenBank/DDBJ whole genome shotgun (WGS) entry which is preliminary data.</text>
</comment>
<dbReference type="PANTHER" id="PTHR46033:SF8">
    <property type="entry name" value="PROTEIN MAINTENANCE OF MERISTEMS-LIKE"/>
    <property type="match status" value="1"/>
</dbReference>
<keyword evidence="4" id="KW-1185">Reference proteome</keyword>
<dbReference type="InterPro" id="IPR044824">
    <property type="entry name" value="MAIN-like"/>
</dbReference>
<dbReference type="OrthoDB" id="1303806at2759"/>
<feature type="non-terminal residue" evidence="2">
    <location>
        <position position="227"/>
    </location>
</feature>
<evidence type="ECO:0000313" key="3">
    <source>
        <dbReference type="EMBL" id="GAV74008.1"/>
    </source>
</evidence>
<dbReference type="EMBL" id="BDDD01001179">
    <property type="protein sequence ID" value="GAV74008.1"/>
    <property type="molecule type" value="Genomic_DNA"/>
</dbReference>
<dbReference type="GO" id="GO:0010073">
    <property type="term" value="P:meristem maintenance"/>
    <property type="evidence" value="ECO:0007669"/>
    <property type="project" value="InterPro"/>
</dbReference>
<dbReference type="PANTHER" id="PTHR46033">
    <property type="entry name" value="PROTEIN MAIN-LIKE 2"/>
    <property type="match status" value="1"/>
</dbReference>
<protein>
    <submittedName>
        <fullName evidence="2">PMD domain-containing protein</fullName>
    </submittedName>
</protein>
<feature type="non-terminal residue" evidence="2">
    <location>
        <position position="1"/>
    </location>
</feature>
<dbReference type="STRING" id="3775.A0A1Q3BZS1"/>
<dbReference type="Pfam" id="PF10536">
    <property type="entry name" value="PMD"/>
    <property type="match status" value="2"/>
</dbReference>
<reference evidence="2" key="2">
    <citation type="journal article" date="2017" name="Nat. Ecol. Evol.">
        <title>Genome of the pitcher plant Cephalotus reveals genetic changes associated with carnivory.</title>
        <authorList>
            <person name="Fukushima K."/>
            <person name="Fang X."/>
            <person name="Alvarez-Ponce D."/>
            <person name="Cai H."/>
            <person name="Carretero-Paulet L."/>
            <person name="Chen C."/>
            <person name="Chang T."/>
            <person name="Farr K.M."/>
            <person name="Fujita T."/>
            <person name="Hiwatashi Y."/>
            <person name="Hoshi Y."/>
            <person name="Imai T."/>
            <person name="Kasahara M."/>
            <person name="Librado P."/>
            <person name="Mao L."/>
            <person name="Mori H."/>
            <person name="Nishiyama T."/>
            <person name="Nozawa M."/>
            <person name="Palfalvi G."/>
            <person name="Pollard S.T."/>
            <person name="Rozas J."/>
            <person name="Sanchez-Gracia A."/>
            <person name="Sankoff D."/>
            <person name="Shibata T.F."/>
            <person name="Shigenobu S."/>
            <person name="Sumikawa N."/>
            <person name="Uzawa T."/>
            <person name="Xie M."/>
            <person name="Zheng C."/>
            <person name="Pollock D.D."/>
            <person name="Albert V.A."/>
            <person name="Li S."/>
            <person name="Hasebe M."/>
        </authorList>
    </citation>
    <scope>NUCLEOTIDE SEQUENCE</scope>
    <source>
        <strain evidence="2">St1</strain>
    </source>
</reference>
<dbReference type="InParanoid" id="A0A1Q3BZS1"/>
<proteinExistence type="predicted"/>
<dbReference type="Proteomes" id="UP000187406">
    <property type="component" value="Unassembled WGS sequence"/>
</dbReference>
<reference evidence="4" key="1">
    <citation type="submission" date="2016-04" db="EMBL/GenBank/DDBJ databases">
        <title>Cephalotus genome sequencing.</title>
        <authorList>
            <person name="Fukushima K."/>
            <person name="Hasebe M."/>
            <person name="Fang X."/>
        </authorList>
    </citation>
    <scope>NUCLEOTIDE SEQUENCE [LARGE SCALE GENOMIC DNA]</scope>
    <source>
        <strain evidence="4">cv. St1</strain>
    </source>
</reference>
<organism evidence="2 4">
    <name type="scientific">Cephalotus follicularis</name>
    <name type="common">Albany pitcher plant</name>
    <dbReference type="NCBI Taxonomy" id="3775"/>
    <lineage>
        <taxon>Eukaryota</taxon>
        <taxon>Viridiplantae</taxon>
        <taxon>Streptophyta</taxon>
        <taxon>Embryophyta</taxon>
        <taxon>Tracheophyta</taxon>
        <taxon>Spermatophyta</taxon>
        <taxon>Magnoliopsida</taxon>
        <taxon>eudicotyledons</taxon>
        <taxon>Gunneridae</taxon>
        <taxon>Pentapetalae</taxon>
        <taxon>rosids</taxon>
        <taxon>fabids</taxon>
        <taxon>Oxalidales</taxon>
        <taxon>Cephalotaceae</taxon>
        <taxon>Cephalotus</taxon>
    </lineage>
</organism>
<sequence length="227" mass="26721">DALIPLIQQVGFLWDSLDKRIPLDHALITALVEWWRQETHSFHMVICNVTITLQDVAVLQRFRIDVSVVTRPVTSYILCLLDSILFPDSSDDTVPLMFLPMLTDLYNVDTYSWGSGTLAWLSRSLCRAYHRGVSQVSGNLLLLQVIWKPYLDVRLDLACYQCRRDRYIWRFHVPLIYFKYVEWHYPDVVVRHFGLGQHIPLPCDIDLTLQAYDKRDNPDMVWTDIHW</sequence>
<dbReference type="AlphaFoldDB" id="A0A1Q3BZS1"/>
<gene>
    <name evidence="2" type="ORF">CFOL_v3_16951</name>
    <name evidence="3" type="ORF">CFOL_v3_17491</name>
</gene>